<name>A0AA47ND50_MERPO</name>
<feature type="chain" id="PRO_5041317731" description="Endonuclease/exonuclease/phosphatase domain-containing protein" evidence="1">
    <location>
        <begin position="27"/>
        <end position="284"/>
    </location>
</feature>
<dbReference type="EMBL" id="JAOPHQ010000016">
    <property type="protein sequence ID" value="KAK0156289.1"/>
    <property type="molecule type" value="Genomic_DNA"/>
</dbReference>
<accession>A0AA47ND50</accession>
<sequence length="284" mass="32569">MSKIRMCTLKLATWAILIFLVGPVFGCLRRGDQLATHPERRVYLRCRLLELRPAGANANPRLTSLLVDVPHHLLRGHYNKRIRRKRGSRGGIRNRLRRRGSRLPLPAITLSNVRSLNNKLTELSALQYDSDYRQTSLFCFTESWLSEDIDVHIDGFNIIRLDRDAVKTRKAIGGGLCLAVNNKCATNYSVRESESCRHYKLLTVSFRPHYLPREFTQMTVILAYVPGPDYNLVADRIADFYHRAVTRTGEQPVFLLGDFNRCDVTTVLPNLEQYVTSPKTRQNA</sequence>
<dbReference type="PANTHER" id="PTHR47510">
    <property type="entry name" value="REVERSE TRANSCRIPTASE DOMAIN-CONTAINING PROTEIN"/>
    <property type="match status" value="1"/>
</dbReference>
<dbReference type="PANTHER" id="PTHR47510:SF3">
    <property type="entry name" value="ENDO_EXONUCLEASE_PHOSPHATASE DOMAIN-CONTAINING PROTEIN"/>
    <property type="match status" value="1"/>
</dbReference>
<evidence type="ECO:0000313" key="2">
    <source>
        <dbReference type="EMBL" id="KAK0156289.1"/>
    </source>
</evidence>
<dbReference type="InterPro" id="IPR036691">
    <property type="entry name" value="Endo/exonu/phosph_ase_sf"/>
</dbReference>
<proteinExistence type="predicted"/>
<evidence type="ECO:0000313" key="3">
    <source>
        <dbReference type="Proteomes" id="UP001174136"/>
    </source>
</evidence>
<keyword evidence="3" id="KW-1185">Reference proteome</keyword>
<comment type="caution">
    <text evidence="2">The sequence shown here is derived from an EMBL/GenBank/DDBJ whole genome shotgun (WGS) entry which is preliminary data.</text>
</comment>
<organism evidence="2 3">
    <name type="scientific">Merluccius polli</name>
    <name type="common">Benguela hake</name>
    <name type="synonym">Merluccius cadenati</name>
    <dbReference type="NCBI Taxonomy" id="89951"/>
    <lineage>
        <taxon>Eukaryota</taxon>
        <taxon>Metazoa</taxon>
        <taxon>Chordata</taxon>
        <taxon>Craniata</taxon>
        <taxon>Vertebrata</taxon>
        <taxon>Euteleostomi</taxon>
        <taxon>Actinopterygii</taxon>
        <taxon>Neopterygii</taxon>
        <taxon>Teleostei</taxon>
        <taxon>Neoteleostei</taxon>
        <taxon>Acanthomorphata</taxon>
        <taxon>Zeiogadaria</taxon>
        <taxon>Gadariae</taxon>
        <taxon>Gadiformes</taxon>
        <taxon>Gadoidei</taxon>
        <taxon>Merlucciidae</taxon>
        <taxon>Merluccius</taxon>
    </lineage>
</organism>
<evidence type="ECO:0000256" key="1">
    <source>
        <dbReference type="SAM" id="SignalP"/>
    </source>
</evidence>
<evidence type="ECO:0008006" key="4">
    <source>
        <dbReference type="Google" id="ProtNLM"/>
    </source>
</evidence>
<gene>
    <name evidence="2" type="ORF">N1851_000436</name>
</gene>
<keyword evidence="1" id="KW-0732">Signal</keyword>
<protein>
    <recommendedName>
        <fullName evidence="4">Endonuclease/exonuclease/phosphatase domain-containing protein</fullName>
    </recommendedName>
</protein>
<dbReference type="Gene3D" id="3.60.10.10">
    <property type="entry name" value="Endonuclease/exonuclease/phosphatase"/>
    <property type="match status" value="1"/>
</dbReference>
<feature type="signal peptide" evidence="1">
    <location>
        <begin position="1"/>
        <end position="26"/>
    </location>
</feature>
<reference evidence="2" key="1">
    <citation type="journal article" date="2023" name="Front. Mar. Sci.">
        <title>A new Merluccius polli reference genome to investigate the effects of global change in West African waters.</title>
        <authorList>
            <person name="Mateo J.L."/>
            <person name="Blanco-Fernandez C."/>
            <person name="Garcia-Vazquez E."/>
            <person name="Machado-Schiaffino G."/>
        </authorList>
    </citation>
    <scope>NUCLEOTIDE SEQUENCE</scope>
    <source>
        <strain evidence="2">C29</strain>
        <tissue evidence="2">Fin</tissue>
    </source>
</reference>
<dbReference type="AlphaFoldDB" id="A0AA47ND50"/>
<dbReference type="SUPFAM" id="SSF56219">
    <property type="entry name" value="DNase I-like"/>
    <property type="match status" value="1"/>
</dbReference>
<dbReference type="Proteomes" id="UP001174136">
    <property type="component" value="Unassembled WGS sequence"/>
</dbReference>